<reference evidence="15" key="1">
    <citation type="submission" date="2014-08" db="EMBL/GenBank/DDBJ databases">
        <authorList>
            <person name="Senf B."/>
            <person name="Petzold A."/>
            <person name="Downie B.R."/>
            <person name="Koch P."/>
            <person name="Platzer M."/>
        </authorList>
    </citation>
    <scope>NUCLEOTIDE SEQUENCE [LARGE SCALE GENOMIC DNA]</scope>
    <source>
        <strain evidence="15">GRZ</strain>
    </source>
</reference>
<comment type="subcellular location">
    <subcellularLocation>
        <location evidence="1 12">Nucleus</location>
    </subcellularLocation>
</comment>
<feature type="region of interest" description="Disordered" evidence="13">
    <location>
        <begin position="436"/>
        <end position="463"/>
    </location>
</feature>
<dbReference type="FunFam" id="2.60.40.3180:FF:000001">
    <property type="entry name" value="transcription factor COE1 isoform X2"/>
    <property type="match status" value="1"/>
</dbReference>
<dbReference type="PROSITE" id="PS01345">
    <property type="entry name" value="COE"/>
    <property type="match status" value="1"/>
</dbReference>
<dbReference type="FunFam" id="1.10.287.4280:FF:000001">
    <property type="entry name" value="transcription factor COE1 isoform X2"/>
    <property type="match status" value="1"/>
</dbReference>
<dbReference type="AlphaFoldDB" id="A0A8C6NIG1"/>
<reference evidence="15" key="2">
    <citation type="submission" date="2025-08" db="UniProtKB">
        <authorList>
            <consortium name="Ensembl"/>
        </authorList>
    </citation>
    <scope>IDENTIFICATION</scope>
</reference>
<reference evidence="15" key="3">
    <citation type="submission" date="2025-09" db="UniProtKB">
        <authorList>
            <consortium name="Ensembl"/>
        </authorList>
    </citation>
    <scope>IDENTIFICATION</scope>
</reference>
<feature type="region of interest" description="Disordered" evidence="13">
    <location>
        <begin position="493"/>
        <end position="519"/>
    </location>
</feature>
<evidence type="ECO:0000313" key="16">
    <source>
        <dbReference type="Proteomes" id="UP000694548"/>
    </source>
</evidence>
<dbReference type="Proteomes" id="UP000694548">
    <property type="component" value="Chromosome sgr01"/>
</dbReference>
<keyword evidence="3 12" id="KW-0479">Metal-binding</keyword>
<evidence type="ECO:0000256" key="1">
    <source>
        <dbReference type="ARBA" id="ARBA00004123"/>
    </source>
</evidence>
<name>A0A8C6NIG1_NOTFU</name>
<comment type="similarity">
    <text evidence="2 12">Belongs to the COE family.</text>
</comment>
<dbReference type="InterPro" id="IPR038173">
    <property type="entry name" value="COE_DBD_sf"/>
</dbReference>
<keyword evidence="9 12" id="KW-0804">Transcription</keyword>
<dbReference type="Gene3D" id="2.60.40.3180">
    <property type="entry name" value="Transcription factor COE1, DNA-binding domain"/>
    <property type="match status" value="1"/>
</dbReference>
<keyword evidence="8" id="KW-0010">Activator</keyword>
<dbReference type="InterPro" id="IPR014756">
    <property type="entry name" value="Ig_E-set"/>
</dbReference>
<dbReference type="Pfam" id="PF01833">
    <property type="entry name" value="TIG"/>
    <property type="match status" value="1"/>
</dbReference>
<evidence type="ECO:0000256" key="7">
    <source>
        <dbReference type="ARBA" id="ARBA00023125"/>
    </source>
</evidence>
<keyword evidence="7 12" id="KW-0238">DNA-binding</keyword>
<dbReference type="GO" id="GO:0003700">
    <property type="term" value="F:DNA-binding transcription factor activity"/>
    <property type="evidence" value="ECO:0007669"/>
    <property type="project" value="InterPro"/>
</dbReference>
<keyword evidence="5 12" id="KW-0862">Zinc</keyword>
<dbReference type="GO" id="GO:0007399">
    <property type="term" value="P:nervous system development"/>
    <property type="evidence" value="ECO:0007669"/>
    <property type="project" value="UniProtKB-ARBA"/>
</dbReference>
<dbReference type="SMART" id="SM00429">
    <property type="entry name" value="IPT"/>
    <property type="match status" value="1"/>
</dbReference>
<evidence type="ECO:0000313" key="15">
    <source>
        <dbReference type="Ensembl" id="ENSNFUP00015003095.1"/>
    </source>
</evidence>
<dbReference type="InterPro" id="IPR013783">
    <property type="entry name" value="Ig-like_fold"/>
</dbReference>
<protein>
    <recommendedName>
        <fullName evidence="14">IPT/TIG domain-containing protein</fullName>
    </recommendedName>
</protein>
<dbReference type="InterPro" id="IPR003523">
    <property type="entry name" value="Transcription_factor_COE"/>
</dbReference>
<evidence type="ECO:0000256" key="3">
    <source>
        <dbReference type="ARBA" id="ARBA00022723"/>
    </source>
</evidence>
<dbReference type="Ensembl" id="ENSNFUT00015003291.1">
    <property type="protein sequence ID" value="ENSNFUP00015003095.1"/>
    <property type="gene ID" value="ENSNFUG00015001519.1"/>
</dbReference>
<dbReference type="PANTHER" id="PTHR10747">
    <property type="entry name" value="TRANSCRIPTION FACTOR COE FAMILY MEMBER"/>
    <property type="match status" value="1"/>
</dbReference>
<evidence type="ECO:0000259" key="14">
    <source>
        <dbReference type="SMART" id="SM00429"/>
    </source>
</evidence>
<comment type="subunit">
    <text evidence="11">Forms either a homodimer or a heterodimer with a related family member.</text>
</comment>
<dbReference type="FunFam" id="2.60.40.10:FF:001696">
    <property type="entry name" value="Transcription factor COE3"/>
    <property type="match status" value="1"/>
</dbReference>
<evidence type="ECO:0000256" key="13">
    <source>
        <dbReference type="SAM" id="MobiDB-lite"/>
    </source>
</evidence>
<keyword evidence="4 12" id="KW-0863">Zinc-finger</keyword>
<dbReference type="GO" id="GO:0045893">
    <property type="term" value="P:positive regulation of DNA-templated transcription"/>
    <property type="evidence" value="ECO:0007669"/>
    <property type="project" value="UniProtKB-ARBA"/>
</dbReference>
<dbReference type="InterPro" id="IPR032201">
    <property type="entry name" value="COE_HLH"/>
</dbReference>
<dbReference type="InterPro" id="IPR032200">
    <property type="entry name" value="COE_DBD"/>
</dbReference>
<evidence type="ECO:0000256" key="12">
    <source>
        <dbReference type="RuleBase" id="RU004489"/>
    </source>
</evidence>
<dbReference type="SUPFAM" id="SSF81296">
    <property type="entry name" value="E set domains"/>
    <property type="match status" value="1"/>
</dbReference>
<sequence>MFSIQDSLPRGALTMKEEPLPTGMTPVRSWMQGAGILDANTAAQSGVGLARAHFEKQPPSNLRKSNFFHFVLALYDRQGQPVEIERTSYVDFVEKDKEYNGEKTNNGIHYRLHSFYGKLKSPILYEGQDKNPEMCRVLLTHEIMCSRCCDKKSCGNRNETPSDPVIIDRFFLKFFLKCNQNCLKNAGNPRDMRRFQVVVSTTVNVDGHVLAVSDNMFVHNNSKHGRRARRLDPSEGKTSLGAATPCIKAISPSEGWTTGGATVILIGDNFFDGLQVVFGTMLVWSELITPHAIRVQTPPRHIPGVVEVTLSYKSKQFCKGAPGRFVYTALNEPTIDYGFQRLQKVIPRHPGDPERLPKEVLLKRAADLVEALYGMPHNNQEIILKRAADLTEALYSVPRSHNQLPSLTGSAAHSGMMGVNSFSSQLAVNISEASQADQGYSRNSNSVSPRGYVPSSTPQQSNYNTITSTMNGYGAGMTNLGVPGSPGFLNGSTANSAYASESRKSRTRTHRSGPDSFSPVHMVSAVKQKSAFAPVVRPQTSPPPTCTTANGSNLQAMAGLIVPPM</sequence>
<dbReference type="CDD" id="cd01175">
    <property type="entry name" value="IPT_COE"/>
    <property type="match status" value="1"/>
</dbReference>
<dbReference type="Gene3D" id="2.60.40.10">
    <property type="entry name" value="Immunoglobulins"/>
    <property type="match status" value="1"/>
</dbReference>
<evidence type="ECO:0000256" key="5">
    <source>
        <dbReference type="ARBA" id="ARBA00022833"/>
    </source>
</evidence>
<evidence type="ECO:0000256" key="9">
    <source>
        <dbReference type="ARBA" id="ARBA00023163"/>
    </source>
</evidence>
<keyword evidence="12" id="KW-0217">Developmental protein</keyword>
<dbReference type="Pfam" id="PF16423">
    <property type="entry name" value="COE1_HLH"/>
    <property type="match status" value="1"/>
</dbReference>
<proteinExistence type="inferred from homology"/>
<evidence type="ECO:0000256" key="2">
    <source>
        <dbReference type="ARBA" id="ARBA00010340"/>
    </source>
</evidence>
<dbReference type="GeneTree" id="ENSGT00950000182859"/>
<dbReference type="Gene3D" id="1.10.287.4280">
    <property type="match status" value="1"/>
</dbReference>
<organism evidence="15 16">
    <name type="scientific">Nothobranchius furzeri</name>
    <name type="common">Turquoise killifish</name>
    <dbReference type="NCBI Taxonomy" id="105023"/>
    <lineage>
        <taxon>Eukaryota</taxon>
        <taxon>Metazoa</taxon>
        <taxon>Chordata</taxon>
        <taxon>Craniata</taxon>
        <taxon>Vertebrata</taxon>
        <taxon>Euteleostomi</taxon>
        <taxon>Actinopterygii</taxon>
        <taxon>Neopterygii</taxon>
        <taxon>Teleostei</taxon>
        <taxon>Neoteleostei</taxon>
        <taxon>Acanthomorphata</taxon>
        <taxon>Ovalentaria</taxon>
        <taxon>Atherinomorphae</taxon>
        <taxon>Cyprinodontiformes</taxon>
        <taxon>Nothobranchiidae</taxon>
        <taxon>Nothobranchius</taxon>
    </lineage>
</organism>
<evidence type="ECO:0000256" key="6">
    <source>
        <dbReference type="ARBA" id="ARBA00023015"/>
    </source>
</evidence>
<evidence type="ECO:0000256" key="8">
    <source>
        <dbReference type="ARBA" id="ARBA00023159"/>
    </source>
</evidence>
<evidence type="ECO:0000256" key="11">
    <source>
        <dbReference type="ARBA" id="ARBA00065252"/>
    </source>
</evidence>
<feature type="domain" description="IPT/TIG" evidence="14">
    <location>
        <begin position="244"/>
        <end position="328"/>
    </location>
</feature>
<dbReference type="Pfam" id="PF16422">
    <property type="entry name" value="COE1_DBD"/>
    <property type="match status" value="1"/>
</dbReference>
<evidence type="ECO:0000256" key="10">
    <source>
        <dbReference type="ARBA" id="ARBA00023242"/>
    </source>
</evidence>
<keyword evidence="16" id="KW-1185">Reference proteome</keyword>
<dbReference type="InterPro" id="IPR018350">
    <property type="entry name" value="Transcription_factor_COE_CS"/>
</dbReference>
<evidence type="ECO:0000256" key="4">
    <source>
        <dbReference type="ARBA" id="ARBA00022771"/>
    </source>
</evidence>
<keyword evidence="10 12" id="KW-0539">Nucleus</keyword>
<accession>A0A8C6NIG1</accession>
<dbReference type="InterPro" id="IPR002909">
    <property type="entry name" value="IPT_dom"/>
</dbReference>
<keyword evidence="6 12" id="KW-0805">Transcription regulation</keyword>
<gene>
    <name evidence="15" type="primary">LOC107380922</name>
</gene>
<dbReference type="CDD" id="cd11606">
    <property type="entry name" value="COE_DBD"/>
    <property type="match status" value="1"/>
</dbReference>
<dbReference type="InterPro" id="IPR038006">
    <property type="entry name" value="COE_IPT"/>
</dbReference>
<dbReference type="GO" id="GO:0008270">
    <property type="term" value="F:zinc ion binding"/>
    <property type="evidence" value="ECO:0007669"/>
    <property type="project" value="UniProtKB-KW"/>
</dbReference>
<dbReference type="GO" id="GO:0003677">
    <property type="term" value="F:DNA binding"/>
    <property type="evidence" value="ECO:0007669"/>
    <property type="project" value="UniProtKB-KW"/>
</dbReference>
<dbReference type="GO" id="GO:0005634">
    <property type="term" value="C:nucleus"/>
    <property type="evidence" value="ECO:0007669"/>
    <property type="project" value="UniProtKB-SubCell"/>
</dbReference>